<dbReference type="InterPro" id="IPR036156">
    <property type="entry name" value="Beta-gal/glucu_dom_sf"/>
</dbReference>
<dbReference type="PANTHER" id="PTHR42732:SF1">
    <property type="entry name" value="BETA-MANNOSIDASE"/>
    <property type="match status" value="1"/>
</dbReference>
<evidence type="ECO:0000256" key="2">
    <source>
        <dbReference type="SAM" id="MobiDB-lite"/>
    </source>
</evidence>
<feature type="domain" description="Glycoside hydrolase family 2 immunoglobulin-like beta-sandwich" evidence="3">
    <location>
        <begin position="291"/>
        <end position="384"/>
    </location>
</feature>
<dbReference type="Gene3D" id="3.20.20.80">
    <property type="entry name" value="Glycosidases"/>
    <property type="match status" value="1"/>
</dbReference>
<dbReference type="SUPFAM" id="SSF49303">
    <property type="entry name" value="beta-Galactosidase/glucuronidase domain"/>
    <property type="match status" value="1"/>
</dbReference>
<dbReference type="Gene3D" id="2.60.40.10">
    <property type="entry name" value="Immunoglobulins"/>
    <property type="match status" value="1"/>
</dbReference>
<feature type="compositionally biased region" description="Low complexity" evidence="2">
    <location>
        <begin position="1"/>
        <end position="15"/>
    </location>
</feature>
<gene>
    <name evidence="4" type="ORF">F6J85_15090</name>
</gene>
<dbReference type="GO" id="GO:0004553">
    <property type="term" value="F:hydrolase activity, hydrolyzing O-glycosyl compounds"/>
    <property type="evidence" value="ECO:0007669"/>
    <property type="project" value="InterPro"/>
</dbReference>
<dbReference type="SUPFAM" id="SSF51445">
    <property type="entry name" value="(Trans)glycosidases"/>
    <property type="match status" value="1"/>
</dbReference>
<dbReference type="Proteomes" id="UP000325516">
    <property type="component" value="Chromosome"/>
</dbReference>
<dbReference type="Pfam" id="PF00703">
    <property type="entry name" value="Glyco_hydro_2"/>
    <property type="match status" value="1"/>
</dbReference>
<evidence type="ECO:0000313" key="4">
    <source>
        <dbReference type="EMBL" id="QEW04285.1"/>
    </source>
</evidence>
<reference evidence="5" key="1">
    <citation type="submission" date="2019-09" db="EMBL/GenBank/DDBJ databases">
        <title>Mumia zhuanghuii sp. nov. isolated from the intestinal contents of plateau pika (Ochotona curzoniae) in the Qinghai-Tibet plateau of China.</title>
        <authorList>
            <person name="Tian Z."/>
        </authorList>
    </citation>
    <scope>NUCLEOTIDE SEQUENCE [LARGE SCALE GENOMIC DNA]</scope>
    <source>
        <strain evidence="5">L-031</strain>
    </source>
</reference>
<dbReference type="InterPro" id="IPR017853">
    <property type="entry name" value="GH"/>
</dbReference>
<evidence type="ECO:0000259" key="3">
    <source>
        <dbReference type="Pfam" id="PF00703"/>
    </source>
</evidence>
<name>A0A5J6L755_9MICO</name>
<proteinExistence type="inferred from homology"/>
<organism evidence="4 5">
    <name type="scientific">Microbacterium lushaniae</name>
    <dbReference type="NCBI Taxonomy" id="2614639"/>
    <lineage>
        <taxon>Bacteria</taxon>
        <taxon>Bacillati</taxon>
        <taxon>Actinomycetota</taxon>
        <taxon>Actinomycetes</taxon>
        <taxon>Micrococcales</taxon>
        <taxon>Microbacteriaceae</taxon>
        <taxon>Microbacterium</taxon>
    </lineage>
</organism>
<protein>
    <recommendedName>
        <fullName evidence="3">Glycoside hydrolase family 2 immunoglobulin-like beta-sandwich domain-containing protein</fullName>
    </recommendedName>
</protein>
<sequence length="1025" mass="111306">MEQLPPAAAGAPVPRAHADHAGPDELEPGLAVPLDGCRGLVQPRRDRIAAVDHPADHRVHLPAAVPPQRAHPGSRQVSATPTRRVFAHEVVDFDTPAAITTRAELDGEVERLRSEVPAAVIENERPLRTVHPLTPWHVRACAEHPADPAAADASDFAPATLPYSTEDAYLHFRAETPASDSAWAERAVLRVVRPDYEAVVYVDGRAAGRRRGYLGTLEVEIDARRSRQIDIIIRRARDTYRWSGESEGENFGDAHGKGLGSVVADAVTAGAALDAVELELRPPAHLSYVAADARADGTADVVVEVSGAGDAAEGLSIAVTVTTTEGHVVAQQRHDVTAARTSVPLSAAGITPWSPADPVLYRLTVQVWSGDELVDEVRRPMGFRTFQRDADGSLSLNGAPILLRGTTTIGCVWDASREGRDEDVIRQLLIVKALFGNMLRVHVAVPPARVFELADRVGVMIYQDGPFQWHCFASREADLEEELLQVEELARTVAGHPSVVVVSVPNEMHMKVPFHDADIAFVERAADVLREHVPGAVHLQDWSGGTRPRTLPQAVHDYPGYFYATTGALTGVFDDPANEQVDPGVRAIVSEYGGGVVPSWEAMKCTQDAHARRGETITLPPTEDDRWTAEASLYEMTGEMVRTHQRVVGWRDSFAEYRRASGEAQSRVLTRQTGRMRRDRQHVSGVIHHYLQNPGDVWYNPWVDLHVIDNAGELTGGFSALRDALRPVSLEVTGLPHRAYGGTTLTPEIWICNDLPAEIPIDVEWTARTEDGEVLATDSVAARLDAGSAVAVARPEVVLPVGNRVAAVVLTARVRLEGRAWVEATESVQVHPAAPTWDGEVDVLGDLDGFIERAGAWLPRLRPYSADNAHPVVVTPDVALTADVVGELRAASERGRIVVLLERRPGDDLGWIGKHIELAVTGDQPVEVANVELSMRDSGLTTDDLSRWATPDGRVLTNPLMGIDRRGTPAWARCGHGLQMSAIQEASRLGGLVLVCQLLVWSTLAHEPMAARVLQALLAAPYRPI</sequence>
<dbReference type="InterPro" id="IPR013783">
    <property type="entry name" value="Ig-like_fold"/>
</dbReference>
<evidence type="ECO:0000313" key="5">
    <source>
        <dbReference type="Proteomes" id="UP000325516"/>
    </source>
</evidence>
<dbReference type="InterPro" id="IPR006102">
    <property type="entry name" value="Ig-like_GH2"/>
</dbReference>
<comment type="similarity">
    <text evidence="1">Belongs to the glycosyl hydrolase 2 family.</text>
</comment>
<dbReference type="InterPro" id="IPR051913">
    <property type="entry name" value="GH2_Domain-Containing"/>
</dbReference>
<dbReference type="EMBL" id="CP044232">
    <property type="protein sequence ID" value="QEW04285.1"/>
    <property type="molecule type" value="Genomic_DNA"/>
</dbReference>
<keyword evidence="5" id="KW-1185">Reference proteome</keyword>
<accession>A0A5J6L755</accession>
<dbReference type="KEGG" id="mlz:F6J85_15090"/>
<evidence type="ECO:0000256" key="1">
    <source>
        <dbReference type="ARBA" id="ARBA00007401"/>
    </source>
</evidence>
<dbReference type="PANTHER" id="PTHR42732">
    <property type="entry name" value="BETA-GALACTOSIDASE"/>
    <property type="match status" value="1"/>
</dbReference>
<dbReference type="GO" id="GO:0005975">
    <property type="term" value="P:carbohydrate metabolic process"/>
    <property type="evidence" value="ECO:0007669"/>
    <property type="project" value="InterPro"/>
</dbReference>
<feature type="region of interest" description="Disordered" evidence="2">
    <location>
        <begin position="1"/>
        <end position="30"/>
    </location>
</feature>
<dbReference type="AlphaFoldDB" id="A0A5J6L755"/>